<dbReference type="STRING" id="578462.A0A0L0RV82"/>
<reference evidence="13" key="2">
    <citation type="submission" date="2009-11" db="EMBL/GenBank/DDBJ databases">
        <title>The Genome Sequence of Allomyces macrogynus strain ATCC 38327.</title>
        <authorList>
            <consortium name="The Broad Institute Genome Sequencing Platform"/>
            <person name="Russ C."/>
            <person name="Cuomo C."/>
            <person name="Shea T."/>
            <person name="Young S.K."/>
            <person name="Zeng Q."/>
            <person name="Koehrsen M."/>
            <person name="Haas B."/>
            <person name="Borodovsky M."/>
            <person name="Guigo R."/>
            <person name="Alvarado L."/>
            <person name="Berlin A."/>
            <person name="Borenstein D."/>
            <person name="Chen Z."/>
            <person name="Engels R."/>
            <person name="Freedman E."/>
            <person name="Gellesch M."/>
            <person name="Goldberg J."/>
            <person name="Griggs A."/>
            <person name="Gujja S."/>
            <person name="Heiman D."/>
            <person name="Hepburn T."/>
            <person name="Howarth C."/>
            <person name="Jen D."/>
            <person name="Larson L."/>
            <person name="Lewis B."/>
            <person name="Mehta T."/>
            <person name="Park D."/>
            <person name="Pearson M."/>
            <person name="Roberts A."/>
            <person name="Saif S."/>
            <person name="Shenoy N."/>
            <person name="Sisk P."/>
            <person name="Stolte C."/>
            <person name="Sykes S."/>
            <person name="Walk T."/>
            <person name="White J."/>
            <person name="Yandava C."/>
            <person name="Burger G."/>
            <person name="Gray M.W."/>
            <person name="Holland P.W.H."/>
            <person name="King N."/>
            <person name="Lang F.B.F."/>
            <person name="Roger A.J."/>
            <person name="Ruiz-Trillo I."/>
            <person name="Lander E."/>
            <person name="Nusbaum C."/>
        </authorList>
    </citation>
    <scope>NUCLEOTIDE SEQUENCE [LARGE SCALE GENOMIC DNA]</scope>
    <source>
        <strain evidence="13">ATCC 38327</strain>
    </source>
</reference>
<dbReference type="InterPro" id="IPR024704">
    <property type="entry name" value="SMC"/>
</dbReference>
<keyword evidence="4" id="KW-0498">Mitosis</keyword>
<dbReference type="InterPro" id="IPR036277">
    <property type="entry name" value="SMC_hinge_sf"/>
</dbReference>
<dbReference type="EMBL" id="GG745328">
    <property type="protein sequence ID" value="KNE54362.1"/>
    <property type="molecule type" value="Genomic_DNA"/>
</dbReference>
<feature type="compositionally biased region" description="Low complexity" evidence="10">
    <location>
        <begin position="1233"/>
        <end position="1248"/>
    </location>
</feature>
<evidence type="ECO:0000256" key="3">
    <source>
        <dbReference type="ARBA" id="ARBA00022618"/>
    </source>
</evidence>
<dbReference type="OMA" id="KQVFLHE"/>
<dbReference type="FunFam" id="3.40.50.300:FF:000370">
    <property type="entry name" value="Structural maintenance of chromosomes 3"/>
    <property type="match status" value="1"/>
</dbReference>
<dbReference type="GO" id="GO:0016887">
    <property type="term" value="F:ATP hydrolysis activity"/>
    <property type="evidence" value="ECO:0007669"/>
    <property type="project" value="InterPro"/>
</dbReference>
<dbReference type="GO" id="GO:0005694">
    <property type="term" value="C:chromosome"/>
    <property type="evidence" value="ECO:0007669"/>
    <property type="project" value="InterPro"/>
</dbReference>
<dbReference type="eggNOG" id="KOG0964">
    <property type="taxonomic scope" value="Eukaryota"/>
</dbReference>
<feature type="region of interest" description="Disordered" evidence="10">
    <location>
        <begin position="383"/>
        <end position="413"/>
    </location>
</feature>
<evidence type="ECO:0000256" key="4">
    <source>
        <dbReference type="ARBA" id="ARBA00022776"/>
    </source>
</evidence>
<dbReference type="OrthoDB" id="5575062at2759"/>
<feature type="coiled-coil region" evidence="9">
    <location>
        <begin position="863"/>
        <end position="939"/>
    </location>
</feature>
<feature type="coiled-coil region" evidence="9">
    <location>
        <begin position="690"/>
        <end position="821"/>
    </location>
</feature>
<feature type="domain" description="SMC hinge" evidence="11">
    <location>
        <begin position="545"/>
        <end position="658"/>
    </location>
</feature>
<dbReference type="AlphaFoldDB" id="A0A0L0RV82"/>
<dbReference type="CDD" id="cd03272">
    <property type="entry name" value="ABC_SMC3_euk"/>
    <property type="match status" value="1"/>
</dbReference>
<comment type="subcellular location">
    <subcellularLocation>
        <location evidence="1 8">Nucleus</location>
    </subcellularLocation>
</comment>
<name>A0A0L0RV82_ALLM3</name>
<dbReference type="SUPFAM" id="SSF75553">
    <property type="entry name" value="Smc hinge domain"/>
    <property type="match status" value="1"/>
</dbReference>
<dbReference type="VEuPathDB" id="FungiDB:AMAG_00339"/>
<evidence type="ECO:0000256" key="1">
    <source>
        <dbReference type="ARBA" id="ARBA00004123"/>
    </source>
</evidence>
<proteinExistence type="inferred from homology"/>
<dbReference type="GO" id="GO:0005524">
    <property type="term" value="F:ATP binding"/>
    <property type="evidence" value="ECO:0007669"/>
    <property type="project" value="InterPro"/>
</dbReference>
<evidence type="ECO:0000256" key="10">
    <source>
        <dbReference type="SAM" id="MobiDB-lite"/>
    </source>
</evidence>
<gene>
    <name evidence="12" type="ORF">AMAG_00339</name>
</gene>
<keyword evidence="13" id="KW-1185">Reference proteome</keyword>
<dbReference type="GO" id="GO:0051276">
    <property type="term" value="P:chromosome organization"/>
    <property type="evidence" value="ECO:0007669"/>
    <property type="project" value="InterPro"/>
</dbReference>
<dbReference type="Gene3D" id="1.20.1060.20">
    <property type="match status" value="1"/>
</dbReference>
<evidence type="ECO:0000256" key="2">
    <source>
        <dbReference type="ARBA" id="ARBA00005917"/>
    </source>
</evidence>
<dbReference type="SUPFAM" id="SSF52540">
    <property type="entry name" value="P-loop containing nucleoside triphosphate hydrolases"/>
    <property type="match status" value="2"/>
</dbReference>
<keyword evidence="3" id="KW-0132">Cell division</keyword>
<dbReference type="Proteomes" id="UP000054350">
    <property type="component" value="Unassembled WGS sequence"/>
</dbReference>
<keyword evidence="7" id="KW-0131">Cell cycle</keyword>
<dbReference type="InterPro" id="IPR003395">
    <property type="entry name" value="RecF/RecN/SMC_N"/>
</dbReference>
<feature type="region of interest" description="Disordered" evidence="10">
    <location>
        <begin position="1233"/>
        <end position="1256"/>
    </location>
</feature>
<evidence type="ECO:0000256" key="7">
    <source>
        <dbReference type="ARBA" id="ARBA00023306"/>
    </source>
</evidence>
<dbReference type="Gene3D" id="3.30.70.1620">
    <property type="match status" value="1"/>
</dbReference>
<feature type="region of interest" description="Disordered" evidence="10">
    <location>
        <begin position="461"/>
        <end position="492"/>
    </location>
</feature>
<dbReference type="GO" id="GO:0005634">
    <property type="term" value="C:nucleus"/>
    <property type="evidence" value="ECO:0007669"/>
    <property type="project" value="UniProtKB-SubCell"/>
</dbReference>
<feature type="coiled-coil region" evidence="9">
    <location>
        <begin position="993"/>
        <end position="1020"/>
    </location>
</feature>
<dbReference type="InterPro" id="IPR041741">
    <property type="entry name" value="SMC3_ABC_euk"/>
</dbReference>
<dbReference type="SMART" id="SM00968">
    <property type="entry name" value="SMC_hinge"/>
    <property type="match status" value="1"/>
</dbReference>
<dbReference type="GO" id="GO:0051301">
    <property type="term" value="P:cell division"/>
    <property type="evidence" value="ECO:0007669"/>
    <property type="project" value="UniProtKB-KW"/>
</dbReference>
<comment type="similarity">
    <text evidence="2">Belongs to the SMC family. SMC3 subfamily.</text>
</comment>
<evidence type="ECO:0000256" key="5">
    <source>
        <dbReference type="ARBA" id="ARBA00023054"/>
    </source>
</evidence>
<dbReference type="Pfam" id="PF06470">
    <property type="entry name" value="SMC_hinge"/>
    <property type="match status" value="1"/>
</dbReference>
<dbReference type="PANTHER" id="PTHR43977">
    <property type="entry name" value="STRUCTURAL MAINTENANCE OF CHROMOSOMES PROTEIN 3"/>
    <property type="match status" value="1"/>
</dbReference>
<evidence type="ECO:0000259" key="11">
    <source>
        <dbReference type="SMART" id="SM00968"/>
    </source>
</evidence>
<evidence type="ECO:0000256" key="6">
    <source>
        <dbReference type="ARBA" id="ARBA00023242"/>
    </source>
</evidence>
<dbReference type="InterPro" id="IPR010935">
    <property type="entry name" value="SMC_hinge"/>
</dbReference>
<sequence>MFIKQIIIQGFKSYKDQTVIEPFSPRHNVIVGRNGSGKSNFFWGMIFPSAPFADFGDLALNEHAMLSPAVRFVLNDAYSAMSREERQSLLHEGSGPAAMSAFVEVIFDNADHRFPTGRDEVVLRRTIGLKKDEFALDKKSATKTEVMNFLESAGFSAANPYYIVPQGRITALCNAKDTDRLTLLKEVAGTGVYETRRTESLKIMADTDLKRHKIDELMQFIDDRLAELEEEKAELTEFTRLDKDRRCIEHAIYDRELRQVTGELDALEGSRQAQVHESHTANEAVRVTDAELDAAVRQLQDLERQLDLLRIDRDARDVFHAQRVQKVTELELALRDAEQGHVAERVASLEIELATTRAETDTTRAEMQALEPQVLDLAEQERTLQREHEDKESRRRVLLGKQGRAGQFASAQDRQAWMTHEMGQLEQVLARERRTAADVQHELATIDAQAVEAERNAAQLQAQSEAAQASSAQLREAQRKASERRDKLADDRKDLWRQESRADSTLENLKDQLSALERTLYSSVDRTTSNGLLTVRDIVARLQLTGYHGALYELMDVPEEYRTAVDVIGGTSIFHVVVEDDTVASRILDEMKHVRSAGRVTLMPLNRLRPKDSAYPDSPNAIGMLDQIQFDPKFRPAFQQVYGKAIICPDLPTAAQFSRASSLDAVTIAGDRVDRKGALSGGYLDARKSRLEAALQYKAVKAQLQQAERDAQAIKQQIRATDQQVTQAVARVQELQLQQQHAHDESATADWQMTKKTQARLATTRADLQAQLHRLEQDIHDHDAQLAGLRDEMQAASSALSDEERQELVDLEREISDNRRQWRQVSQALSERRRQLEALQVKLDHNLILRAIGLQQDLVAAQEAALANQADQVQRDLSRARDQVAAARRELQQADQQIDAVTTQITKVQQRIDALKQALAERRRTIDEQELALSRLLQQRRMFLERRAEVQRNIRELGVVPEGFRRYEDTDLATLVRTLKRTNDQLKQFAHVNKKAFEQYTNFATQKEQLEARKRELDESDQSIRNLIATLDQRKDEAIRRTFQQVAENFERVFEELAPAGRGRLIIVRDSAQMGSNGNGDEDSMDVDASDLHEEDQVATYRGISIQVSFNSKVDEGLKMQQLSGGQKSLVALALIFAIQQCDPAPFYLFDEIDANLDAQYRTAVANLLHRLSDHAQFITTTFRPELLVHADKFYGVTFHNKASKIQAIAKEEAVGFIELGAQETVVAAAAAAPQGQGAEPAVAATPEPETEPMES</sequence>
<feature type="compositionally biased region" description="Basic and acidic residues" evidence="10">
    <location>
        <begin position="383"/>
        <end position="395"/>
    </location>
</feature>
<organism evidence="12 13">
    <name type="scientific">Allomyces macrogynus (strain ATCC 38327)</name>
    <name type="common">Allomyces javanicus var. macrogynus</name>
    <dbReference type="NCBI Taxonomy" id="578462"/>
    <lineage>
        <taxon>Eukaryota</taxon>
        <taxon>Fungi</taxon>
        <taxon>Fungi incertae sedis</taxon>
        <taxon>Blastocladiomycota</taxon>
        <taxon>Blastocladiomycetes</taxon>
        <taxon>Blastocladiales</taxon>
        <taxon>Blastocladiaceae</taxon>
        <taxon>Allomyces</taxon>
    </lineage>
</organism>
<evidence type="ECO:0000256" key="9">
    <source>
        <dbReference type="SAM" id="Coils"/>
    </source>
</evidence>
<feature type="compositionally biased region" description="Basic and acidic residues" evidence="10">
    <location>
        <begin position="476"/>
        <end position="492"/>
    </location>
</feature>
<reference evidence="12 13" key="1">
    <citation type="submission" date="2009-11" db="EMBL/GenBank/DDBJ databases">
        <title>Annotation of Allomyces macrogynus ATCC 38327.</title>
        <authorList>
            <consortium name="The Broad Institute Genome Sequencing Platform"/>
            <person name="Russ C."/>
            <person name="Cuomo C."/>
            <person name="Burger G."/>
            <person name="Gray M.W."/>
            <person name="Holland P.W.H."/>
            <person name="King N."/>
            <person name="Lang F.B.F."/>
            <person name="Roger A.J."/>
            <person name="Ruiz-Trillo I."/>
            <person name="Young S.K."/>
            <person name="Zeng Q."/>
            <person name="Gargeya S."/>
            <person name="Fitzgerald M."/>
            <person name="Haas B."/>
            <person name="Abouelleil A."/>
            <person name="Alvarado L."/>
            <person name="Arachchi H.M."/>
            <person name="Berlin A."/>
            <person name="Chapman S.B."/>
            <person name="Gearin G."/>
            <person name="Goldberg J."/>
            <person name="Griggs A."/>
            <person name="Gujja S."/>
            <person name="Hansen M."/>
            <person name="Heiman D."/>
            <person name="Howarth C."/>
            <person name="Larimer J."/>
            <person name="Lui A."/>
            <person name="MacDonald P.J.P."/>
            <person name="McCowen C."/>
            <person name="Montmayeur A."/>
            <person name="Murphy C."/>
            <person name="Neiman D."/>
            <person name="Pearson M."/>
            <person name="Priest M."/>
            <person name="Roberts A."/>
            <person name="Saif S."/>
            <person name="Shea T."/>
            <person name="Sisk P."/>
            <person name="Stolte C."/>
            <person name="Sykes S."/>
            <person name="Wortman J."/>
            <person name="Nusbaum C."/>
            <person name="Birren B."/>
        </authorList>
    </citation>
    <scope>NUCLEOTIDE SEQUENCE [LARGE SCALE GENOMIC DNA]</scope>
    <source>
        <strain evidence="12 13">ATCC 38327</strain>
    </source>
</reference>
<keyword evidence="5 9" id="KW-0175">Coiled coil</keyword>
<dbReference type="PIRSF" id="PIRSF005719">
    <property type="entry name" value="SMC"/>
    <property type="match status" value="1"/>
</dbReference>
<dbReference type="Pfam" id="PF02463">
    <property type="entry name" value="SMC_N"/>
    <property type="match status" value="2"/>
</dbReference>
<feature type="compositionally biased region" description="Low complexity" evidence="10">
    <location>
        <begin position="461"/>
        <end position="475"/>
    </location>
</feature>
<feature type="coiled-coil region" evidence="9">
    <location>
        <begin position="211"/>
        <end position="238"/>
    </location>
</feature>
<dbReference type="InterPro" id="IPR027417">
    <property type="entry name" value="P-loop_NTPase"/>
</dbReference>
<accession>A0A0L0RV82</accession>
<evidence type="ECO:0000313" key="13">
    <source>
        <dbReference type="Proteomes" id="UP000054350"/>
    </source>
</evidence>
<protein>
    <recommendedName>
        <fullName evidence="8">Structural maintenance of chromosomes protein</fullName>
    </recommendedName>
</protein>
<evidence type="ECO:0000313" key="12">
    <source>
        <dbReference type="EMBL" id="KNE54362.1"/>
    </source>
</evidence>
<evidence type="ECO:0000256" key="8">
    <source>
        <dbReference type="PIRNR" id="PIRNR005719"/>
    </source>
</evidence>
<dbReference type="Gene3D" id="3.40.50.300">
    <property type="entry name" value="P-loop containing nucleotide triphosphate hydrolases"/>
    <property type="match status" value="3"/>
</dbReference>
<feature type="coiled-coil region" evidence="9">
    <location>
        <begin position="285"/>
        <end position="312"/>
    </location>
</feature>
<dbReference type="GO" id="GO:0007059">
    <property type="term" value="P:chromosome segregation"/>
    <property type="evidence" value="ECO:0007669"/>
    <property type="project" value="UniProtKB-ARBA"/>
</dbReference>
<keyword evidence="6 8" id="KW-0539">Nucleus</keyword>